<dbReference type="InterPro" id="IPR013969">
    <property type="entry name" value="Oligosacch_biosynth_Alg14"/>
</dbReference>
<keyword evidence="5 6" id="KW-0472">Membrane</keyword>
<dbReference type="PANTHER" id="PTHR12154:SF4">
    <property type="entry name" value="UDP-N-ACETYLGLUCOSAMINE TRANSFERASE SUBUNIT ALG14 HOMOLOG"/>
    <property type="match status" value="1"/>
</dbReference>
<evidence type="ECO:0000313" key="8">
    <source>
        <dbReference type="Proteomes" id="UP000525336"/>
    </source>
</evidence>
<feature type="transmembrane region" description="Helical" evidence="6">
    <location>
        <begin position="87"/>
        <end position="106"/>
    </location>
</feature>
<feature type="transmembrane region" description="Helical" evidence="6">
    <location>
        <begin position="62"/>
        <end position="81"/>
    </location>
</feature>
<evidence type="ECO:0000256" key="3">
    <source>
        <dbReference type="ARBA" id="ARBA00022824"/>
    </source>
</evidence>
<dbReference type="AlphaFoldDB" id="A0A7Y4DTR5"/>
<gene>
    <name evidence="7" type="ORF">F0245_23935</name>
</gene>
<dbReference type="NCBIfam" id="NF041549">
    <property type="entry name" value="PssD"/>
    <property type="match status" value="1"/>
</dbReference>
<name>A0A7Y4DTR5_9VIBR</name>
<keyword evidence="4 6" id="KW-1133">Transmembrane helix</keyword>
<dbReference type="GO" id="GO:0006488">
    <property type="term" value="P:dolichol-linked oligosaccharide biosynthetic process"/>
    <property type="evidence" value="ECO:0007669"/>
    <property type="project" value="InterPro"/>
</dbReference>
<evidence type="ECO:0000256" key="1">
    <source>
        <dbReference type="ARBA" id="ARBA00004389"/>
    </source>
</evidence>
<evidence type="ECO:0000256" key="2">
    <source>
        <dbReference type="ARBA" id="ARBA00022692"/>
    </source>
</evidence>
<comment type="subcellular location">
    <subcellularLocation>
        <location evidence="1">Endoplasmic reticulum membrane</location>
        <topology evidence="1">Single-pass membrane protein</topology>
    </subcellularLocation>
</comment>
<sequence>MRNSFTFLIYGEGGHSAQMNRLLNNLNQDSTKLIHIVDSKNLVLGEKYYYCRPLRKKSNNTIFYTLISIIISLFLALKLFILYRPKSIISTGPAFCFLFFIIGKVTRSKLIFIETWSRFYTKSQTAKLIYPIADMFLYQNVELKKIYPKGIYSGRL</sequence>
<organism evidence="7 8">
    <name type="scientific">Vibrio chagasii</name>
    <dbReference type="NCBI Taxonomy" id="170679"/>
    <lineage>
        <taxon>Bacteria</taxon>
        <taxon>Pseudomonadati</taxon>
        <taxon>Pseudomonadota</taxon>
        <taxon>Gammaproteobacteria</taxon>
        <taxon>Vibrionales</taxon>
        <taxon>Vibrionaceae</taxon>
        <taxon>Vibrio</taxon>
    </lineage>
</organism>
<keyword evidence="3" id="KW-0256">Endoplasmic reticulum</keyword>
<proteinExistence type="predicted"/>
<dbReference type="Proteomes" id="UP000525336">
    <property type="component" value="Unassembled WGS sequence"/>
</dbReference>
<dbReference type="Pfam" id="PF08660">
    <property type="entry name" value="Alg14"/>
    <property type="match status" value="1"/>
</dbReference>
<reference evidence="7 8" key="1">
    <citation type="submission" date="2019-09" db="EMBL/GenBank/DDBJ databases">
        <title>Draft genome sequencing and comparative genomics of hatchery-associated Vibrios.</title>
        <authorList>
            <person name="Kehlet-Delgado H."/>
            <person name="Mueller R.S."/>
        </authorList>
    </citation>
    <scope>NUCLEOTIDE SEQUENCE [LARGE SCALE GENOMIC DNA]</scope>
    <source>
        <strain evidence="7 8">00-90-10</strain>
    </source>
</reference>
<dbReference type="PANTHER" id="PTHR12154">
    <property type="entry name" value="GLYCOSYL TRANSFERASE-RELATED"/>
    <property type="match status" value="1"/>
</dbReference>
<evidence type="ECO:0000313" key="7">
    <source>
        <dbReference type="EMBL" id="NOH36354.1"/>
    </source>
</evidence>
<dbReference type="GO" id="GO:0004577">
    <property type="term" value="F:N-acetylglucosaminyldiphosphodolichol N-acetylglucosaminyltransferase activity"/>
    <property type="evidence" value="ECO:0007669"/>
    <property type="project" value="TreeGrafter"/>
</dbReference>
<dbReference type="EMBL" id="VTXW01000046">
    <property type="protein sequence ID" value="NOH36354.1"/>
    <property type="molecule type" value="Genomic_DNA"/>
</dbReference>
<comment type="caution">
    <text evidence="7">The sequence shown here is derived from an EMBL/GenBank/DDBJ whole genome shotgun (WGS) entry which is preliminary data.</text>
</comment>
<dbReference type="Gene3D" id="3.40.50.2000">
    <property type="entry name" value="Glycogen Phosphorylase B"/>
    <property type="match status" value="1"/>
</dbReference>
<evidence type="ECO:0000256" key="4">
    <source>
        <dbReference type="ARBA" id="ARBA00022989"/>
    </source>
</evidence>
<keyword evidence="2 6" id="KW-0812">Transmembrane</keyword>
<accession>A0A7Y4DTR5</accession>
<evidence type="ECO:0000256" key="5">
    <source>
        <dbReference type="ARBA" id="ARBA00023136"/>
    </source>
</evidence>
<dbReference type="RefSeq" id="WP_171369488.1">
    <property type="nucleotide sequence ID" value="NZ_VTXW01000046.1"/>
</dbReference>
<protein>
    <submittedName>
        <fullName evidence="7">Polysaccharide biosynthesis protein</fullName>
    </submittedName>
</protein>
<evidence type="ECO:0000256" key="6">
    <source>
        <dbReference type="SAM" id="Phobius"/>
    </source>
</evidence>